<dbReference type="AlphaFoldDB" id="A0A2I3C6L0"/>
<organism evidence="1 2">
    <name type="scientific">Vibrio alginolyticus (strain ATCC 17749 / DSM 2171 / NBRC 15630 / NCIMB 1903 / NCTC 12160 / XII-53)</name>
    <dbReference type="NCBI Taxonomy" id="1219076"/>
    <lineage>
        <taxon>Bacteria</taxon>
        <taxon>Pseudomonadati</taxon>
        <taxon>Pseudomonadota</taxon>
        <taxon>Gammaproteobacteria</taxon>
        <taxon>Vibrionales</taxon>
        <taxon>Vibrionaceae</taxon>
        <taxon>Vibrio</taxon>
    </lineage>
</organism>
<dbReference type="Proteomes" id="UP000016714">
    <property type="component" value="Chromosome 1"/>
</dbReference>
<evidence type="ECO:0000313" key="1">
    <source>
        <dbReference type="EMBL" id="AGV16858.1"/>
    </source>
</evidence>
<name>A0A2I3C6L0_VIBAX</name>
<reference evidence="1 2" key="1">
    <citation type="journal article" date="2015" name="Genome Announc.">
        <title>Complete genome sequence of Vibrio alginolyticus ATCC 17749.</title>
        <authorList>
            <person name="Liu X.F."/>
            <person name="Cao Y."/>
            <person name="Zhang H.L."/>
            <person name="Chen Y.J."/>
            <person name="Hu C.J."/>
        </authorList>
    </citation>
    <scope>NUCLEOTIDE SEQUENCE [LARGE SCALE GENOMIC DNA]</scope>
    <source>
        <strain evidence="2">ATCC 17749 / DSM 2171 / NBRC 15630 / NCIMB 1903 / NCTC 12160 / XII-53</strain>
    </source>
</reference>
<evidence type="ECO:0000313" key="2">
    <source>
        <dbReference type="Proteomes" id="UP000016714"/>
    </source>
</evidence>
<proteinExistence type="predicted"/>
<gene>
    <name evidence="1" type="ORF">N646_1025</name>
</gene>
<accession>A0A2I3C6L0</accession>
<dbReference type="HOGENOM" id="CLU_3259474_0_0_6"/>
<dbReference type="KEGG" id="vag:N646_1025"/>
<dbReference type="EMBL" id="CP006718">
    <property type="protein sequence ID" value="AGV16858.1"/>
    <property type="molecule type" value="Genomic_DNA"/>
</dbReference>
<protein>
    <submittedName>
        <fullName evidence="1">Uncharacterized protein</fullName>
    </submittedName>
</protein>
<sequence>MQWQNEQSLESIRQRVRYLTKSVTEKKFEIFKKYEKGLTFSC</sequence>